<evidence type="ECO:0000313" key="5">
    <source>
        <dbReference type="EMBL" id="CAK0753391.1"/>
    </source>
</evidence>
<comment type="caution">
    <text evidence="5">The sequence shown here is derived from an EMBL/GenBank/DDBJ whole genome shotgun (WGS) entry which is preliminary data.</text>
</comment>
<dbReference type="AlphaFoldDB" id="A0AAV1HYT3"/>
<dbReference type="GO" id="GO:0005542">
    <property type="term" value="F:folic acid binding"/>
    <property type="evidence" value="ECO:0007669"/>
    <property type="project" value="InterPro"/>
</dbReference>
<evidence type="ECO:0000256" key="1">
    <source>
        <dbReference type="ARBA" id="ARBA00012252"/>
    </source>
</evidence>
<dbReference type="Gene3D" id="3.30.70.670">
    <property type="entry name" value="Formiminotransferase, C-terminal subdomain"/>
    <property type="match status" value="1"/>
</dbReference>
<evidence type="ECO:0000313" key="6">
    <source>
        <dbReference type="Proteomes" id="UP001314263"/>
    </source>
</evidence>
<dbReference type="SUPFAM" id="SSF55116">
    <property type="entry name" value="Formiminotransferase domain of formiminotransferase-cyclodeaminase"/>
    <property type="match status" value="2"/>
</dbReference>
<dbReference type="InterPro" id="IPR012886">
    <property type="entry name" value="Formiminotransferase_N"/>
</dbReference>
<dbReference type="EC" id="2.1.2.5" evidence="1"/>
<name>A0AAV1HYT3_9CHLO</name>
<dbReference type="GO" id="GO:0030409">
    <property type="term" value="F:glutamate formimidoyltransferase activity"/>
    <property type="evidence" value="ECO:0007669"/>
    <property type="project" value="UniProtKB-EC"/>
</dbReference>
<gene>
    <name evidence="5" type="ORF">CVIRNUC_002217</name>
</gene>
<sequence>MSRVCHVSRMLGCNIYVSEGRSRELVDKIKASCKYSNSVALVNCFQDTRYNRTGLTLVGTAVRPLAAAAAEVSKTALSLLDLQQHTATHPRIGVVDHISCNPLGAEAELCSAAEVAQSIGRSLGEGEHAVPVMLYGAAHSAGQTLASIRRVMNYFKGSSTGLYAGAGTLALPDGLKPDFGPSTLDPRHGIAVVGACPWVVNYNVLLLTKDMQSASSIAKALSSRGGGLACVEAMALQHEEGIEVACNLLDTDATAPQAVLQCISDQAAWLGIDVGPGYTTNQSPEALCRQASEQMATAIH</sequence>
<dbReference type="SMART" id="SM01221">
    <property type="entry name" value="FTCD"/>
    <property type="match status" value="1"/>
</dbReference>
<keyword evidence="6" id="KW-1185">Reference proteome</keyword>
<dbReference type="InterPro" id="IPR051623">
    <property type="entry name" value="FTCD"/>
</dbReference>
<feature type="domain" description="Formiminotransferase C-terminal subdomain" evidence="3">
    <location>
        <begin position="200"/>
        <end position="295"/>
    </location>
</feature>
<dbReference type="Proteomes" id="UP001314263">
    <property type="component" value="Unassembled WGS sequence"/>
</dbReference>
<proteinExistence type="predicted"/>
<protein>
    <recommendedName>
        <fullName evidence="1">glutamate formimidoyltransferase</fullName>
        <ecNumber evidence="1">2.1.2.5</ecNumber>
    </recommendedName>
</protein>
<dbReference type="Gene3D" id="3.30.990.10">
    <property type="entry name" value="Formiminotransferase, N-terminal subdomain"/>
    <property type="match status" value="1"/>
</dbReference>
<organism evidence="5 6">
    <name type="scientific">Coccomyxa viridis</name>
    <dbReference type="NCBI Taxonomy" id="1274662"/>
    <lineage>
        <taxon>Eukaryota</taxon>
        <taxon>Viridiplantae</taxon>
        <taxon>Chlorophyta</taxon>
        <taxon>core chlorophytes</taxon>
        <taxon>Trebouxiophyceae</taxon>
        <taxon>Trebouxiophyceae incertae sedis</taxon>
        <taxon>Coccomyxaceae</taxon>
        <taxon>Coccomyxa</taxon>
    </lineage>
</organism>
<evidence type="ECO:0000256" key="2">
    <source>
        <dbReference type="ARBA" id="ARBA00022679"/>
    </source>
</evidence>
<dbReference type="Pfam" id="PF07837">
    <property type="entry name" value="FTCD_N"/>
    <property type="match status" value="1"/>
</dbReference>
<keyword evidence="2" id="KW-0808">Transferase</keyword>
<dbReference type="InterPro" id="IPR013802">
    <property type="entry name" value="Formiminotransferase_C"/>
</dbReference>
<feature type="domain" description="Formiminotransferase N-terminal subdomain" evidence="4">
    <location>
        <begin position="9"/>
        <end position="197"/>
    </location>
</feature>
<reference evidence="5 6" key="1">
    <citation type="submission" date="2023-10" db="EMBL/GenBank/DDBJ databases">
        <authorList>
            <person name="Maclean D."/>
            <person name="Macfadyen A."/>
        </authorList>
    </citation>
    <scope>NUCLEOTIDE SEQUENCE [LARGE SCALE GENOMIC DNA]</scope>
</reference>
<dbReference type="EMBL" id="CAUYUE010000003">
    <property type="protein sequence ID" value="CAK0753391.1"/>
    <property type="molecule type" value="Genomic_DNA"/>
</dbReference>
<dbReference type="SMART" id="SM01222">
    <property type="entry name" value="FTCD_N"/>
    <property type="match status" value="1"/>
</dbReference>
<dbReference type="InterPro" id="IPR037064">
    <property type="entry name" value="Formiminotransferase_N_sf"/>
</dbReference>
<dbReference type="InterPro" id="IPR022384">
    <property type="entry name" value="FormiminoTrfase_cat_dom_sf"/>
</dbReference>
<accession>A0AAV1HYT3</accession>
<evidence type="ECO:0000259" key="3">
    <source>
        <dbReference type="SMART" id="SM01221"/>
    </source>
</evidence>
<dbReference type="InterPro" id="IPR037070">
    <property type="entry name" value="Formiminotransferase_C_sf"/>
</dbReference>
<dbReference type="PANTHER" id="PTHR12234">
    <property type="entry name" value="FORMIMINOTRANSFERASE-CYCLODEAMINASE"/>
    <property type="match status" value="1"/>
</dbReference>
<evidence type="ECO:0000259" key="4">
    <source>
        <dbReference type="SMART" id="SM01222"/>
    </source>
</evidence>
<dbReference type="PANTHER" id="PTHR12234:SF1">
    <property type="entry name" value="FORMIMINOTRANSFERASE N-TERMINAL SUBDOMAIN-CONTAINING PROTEIN"/>
    <property type="match status" value="1"/>
</dbReference>